<dbReference type="EMBL" id="JAPQFL010000001">
    <property type="protein sequence ID" value="MDD9326868.1"/>
    <property type="molecule type" value="Genomic_DNA"/>
</dbReference>
<dbReference type="RefSeq" id="WP_274584202.1">
    <property type="nucleotide sequence ID" value="NZ_CP146598.1"/>
</dbReference>
<dbReference type="GO" id="GO:0009055">
    <property type="term" value="F:electron transfer activity"/>
    <property type="evidence" value="ECO:0007669"/>
    <property type="project" value="InterPro"/>
</dbReference>
<accession>A0A9X4DZT3</accession>
<dbReference type="InterPro" id="IPR016174">
    <property type="entry name" value="Di-haem_cyt_TM"/>
</dbReference>
<dbReference type="AlphaFoldDB" id="A0A9X4DZT3"/>
<dbReference type="InterPro" id="IPR051542">
    <property type="entry name" value="Hydrogenase_cytochrome"/>
</dbReference>
<dbReference type="GO" id="GO:0005886">
    <property type="term" value="C:plasma membrane"/>
    <property type="evidence" value="ECO:0007669"/>
    <property type="project" value="UniProtKB-SubCell"/>
</dbReference>
<feature type="transmembrane region" description="Helical" evidence="6">
    <location>
        <begin position="12"/>
        <end position="29"/>
    </location>
</feature>
<organism evidence="8">
    <name type="scientific">Neisseria leonii</name>
    <dbReference type="NCBI Taxonomy" id="2995413"/>
    <lineage>
        <taxon>Bacteria</taxon>
        <taxon>Pseudomonadati</taxon>
        <taxon>Pseudomonadota</taxon>
        <taxon>Betaproteobacteria</taxon>
        <taxon>Neisseriales</taxon>
        <taxon>Neisseriaceae</taxon>
        <taxon>Neisseria</taxon>
    </lineage>
</organism>
<feature type="domain" description="Cytochrome b561 bacterial/Ni-hydrogenase" evidence="7">
    <location>
        <begin position="7"/>
        <end position="180"/>
    </location>
</feature>
<keyword evidence="2" id="KW-1003">Cell membrane</keyword>
<keyword evidence="10" id="KW-1185">Reference proteome</keyword>
<keyword evidence="3 6" id="KW-0812">Transmembrane</keyword>
<protein>
    <submittedName>
        <fullName evidence="8">Cytochrome b/b6 domain-containing protein</fullName>
    </submittedName>
</protein>
<dbReference type="Gene3D" id="1.20.950.20">
    <property type="entry name" value="Transmembrane di-heme cytochromes, Chain C"/>
    <property type="match status" value="1"/>
</dbReference>
<evidence type="ECO:0000256" key="1">
    <source>
        <dbReference type="ARBA" id="ARBA00004651"/>
    </source>
</evidence>
<reference evidence="9" key="2">
    <citation type="submission" date="2024-02" db="EMBL/GenBank/DDBJ databases">
        <title>Neisseria leonii sp. nov.</title>
        <authorList>
            <person name="Boutroux M."/>
            <person name="Favre-Rochex S."/>
            <person name="Gorgette O."/>
            <person name="Touak G."/>
            <person name="Muhle E."/>
            <person name="Chesneau O."/>
            <person name="Clermont D."/>
            <person name="Rahi P."/>
        </authorList>
    </citation>
    <scope>NUCLEOTIDE SEQUENCE</scope>
    <source>
        <strain evidence="9">51.81</strain>
    </source>
</reference>
<evidence type="ECO:0000256" key="6">
    <source>
        <dbReference type="SAM" id="Phobius"/>
    </source>
</evidence>
<dbReference type="Pfam" id="PF01292">
    <property type="entry name" value="Ni_hydr_CYTB"/>
    <property type="match status" value="1"/>
</dbReference>
<feature type="transmembrane region" description="Helical" evidence="6">
    <location>
        <begin position="35"/>
        <end position="59"/>
    </location>
</feature>
<evidence type="ECO:0000313" key="8">
    <source>
        <dbReference type="EMBL" id="MDD9326868.1"/>
    </source>
</evidence>
<evidence type="ECO:0000256" key="5">
    <source>
        <dbReference type="ARBA" id="ARBA00023136"/>
    </source>
</evidence>
<dbReference type="GO" id="GO:0022904">
    <property type="term" value="P:respiratory electron transport chain"/>
    <property type="evidence" value="ECO:0007669"/>
    <property type="project" value="InterPro"/>
</dbReference>
<reference evidence="8" key="1">
    <citation type="submission" date="2022-10" db="EMBL/GenBank/DDBJ databases">
        <authorList>
            <person name="Boutroux M."/>
        </authorList>
    </citation>
    <scope>NUCLEOTIDE SEQUENCE</scope>
    <source>
        <strain evidence="8">51.81</strain>
    </source>
</reference>
<dbReference type="PANTHER" id="PTHR30485:SF2">
    <property type="entry name" value="BLL0597 PROTEIN"/>
    <property type="match status" value="1"/>
</dbReference>
<dbReference type="PANTHER" id="PTHR30485">
    <property type="entry name" value="NI/FE-HYDROGENASE 1 B-TYPE CYTOCHROME SUBUNIT"/>
    <property type="match status" value="1"/>
</dbReference>
<feature type="transmembrane region" description="Helical" evidence="6">
    <location>
        <begin position="189"/>
        <end position="213"/>
    </location>
</feature>
<dbReference type="Proteomes" id="UP001149607">
    <property type="component" value="Chromosome"/>
</dbReference>
<evidence type="ECO:0000256" key="4">
    <source>
        <dbReference type="ARBA" id="ARBA00022989"/>
    </source>
</evidence>
<sequence>MQRFKIWDLPTRLFHWLLAVGFAFMWFSAETGGNWLAWHIRIGSLLFGLLVFRICWGIWGSDTARFRQFVRPGRIAAYLRGQVGESEQPGHNPLGAMMVLALLAALAVQLVSGLFAADENTFIHNGYLNGLVSEAAGSAMRSLHMAFFNVLLTLVAVHIAAVAVYRLVKKQNLVTPMISGYKFLHAAPKLRFAGAGAFLAAAAVAVAAVYALYQV</sequence>
<keyword evidence="4 6" id="KW-1133">Transmembrane helix</keyword>
<evidence type="ECO:0000313" key="10">
    <source>
        <dbReference type="Proteomes" id="UP001149607"/>
    </source>
</evidence>
<evidence type="ECO:0000256" key="3">
    <source>
        <dbReference type="ARBA" id="ARBA00022692"/>
    </source>
</evidence>
<evidence type="ECO:0000313" key="9">
    <source>
        <dbReference type="EMBL" id="WWY03281.1"/>
    </source>
</evidence>
<dbReference type="SUPFAM" id="SSF81342">
    <property type="entry name" value="Transmembrane di-heme cytochromes"/>
    <property type="match status" value="1"/>
</dbReference>
<gene>
    <name evidence="8" type="ORF">ORY91_000239</name>
    <name evidence="9" type="ORF">V9W64_00570</name>
</gene>
<proteinExistence type="predicted"/>
<comment type="subcellular location">
    <subcellularLocation>
        <location evidence="1">Cell membrane</location>
        <topology evidence="1">Multi-pass membrane protein</topology>
    </subcellularLocation>
</comment>
<dbReference type="EMBL" id="CP146598">
    <property type="protein sequence ID" value="WWY03281.1"/>
    <property type="molecule type" value="Genomic_DNA"/>
</dbReference>
<feature type="transmembrane region" description="Helical" evidence="6">
    <location>
        <begin position="146"/>
        <end position="168"/>
    </location>
</feature>
<feature type="transmembrane region" description="Helical" evidence="6">
    <location>
        <begin position="94"/>
        <end position="117"/>
    </location>
</feature>
<dbReference type="InterPro" id="IPR011577">
    <property type="entry name" value="Cyt_b561_bac/Ni-Hgenase"/>
</dbReference>
<keyword evidence="5 6" id="KW-0472">Membrane</keyword>
<evidence type="ECO:0000259" key="7">
    <source>
        <dbReference type="Pfam" id="PF01292"/>
    </source>
</evidence>
<name>A0A9X4DZT3_9NEIS</name>
<dbReference type="GO" id="GO:0020037">
    <property type="term" value="F:heme binding"/>
    <property type="evidence" value="ECO:0007669"/>
    <property type="project" value="TreeGrafter"/>
</dbReference>
<evidence type="ECO:0000256" key="2">
    <source>
        <dbReference type="ARBA" id="ARBA00022475"/>
    </source>
</evidence>